<evidence type="ECO:0000259" key="3">
    <source>
        <dbReference type="PROSITE" id="PS51918"/>
    </source>
</evidence>
<dbReference type="GO" id="GO:0006779">
    <property type="term" value="P:porphyrin-containing compound biosynthetic process"/>
    <property type="evidence" value="ECO:0007669"/>
    <property type="project" value="InterPro"/>
</dbReference>
<keyword evidence="2" id="KW-0004">4Fe-4S</keyword>
<reference evidence="4 5" key="2">
    <citation type="journal article" date="2012" name="PLoS ONE">
        <title>Genomic characterization of the taylorella genus.</title>
        <authorList>
            <person name="Hebert L."/>
            <person name="Moumen B."/>
            <person name="Pons N."/>
            <person name="Duquesne F."/>
            <person name="Breuil M.F."/>
            <person name="Goux D."/>
            <person name="Batto J.M."/>
            <person name="Laugier C."/>
            <person name="Renault P."/>
            <person name="Petry S."/>
        </authorList>
    </citation>
    <scope>NUCLEOTIDE SEQUENCE [LARGE SCALE GENOMIC DNA]</scope>
    <source>
        <strain evidence="4 5">MCE3</strain>
    </source>
</reference>
<dbReference type="KEGG" id="tas:TASI_1109"/>
<dbReference type="PANTHER" id="PTHR13932:SF5">
    <property type="entry name" value="RADICAL S-ADENOSYL METHIONINE DOMAIN-CONTAINING PROTEIN 1, MITOCHONDRIAL"/>
    <property type="match status" value="1"/>
</dbReference>
<dbReference type="InterPro" id="IPR023404">
    <property type="entry name" value="rSAM_horseshoe"/>
</dbReference>
<keyword evidence="2" id="KW-0479">Metal-binding</keyword>
<keyword evidence="2" id="KW-0408">Iron</keyword>
<evidence type="ECO:0000313" key="5">
    <source>
        <dbReference type="Proteomes" id="UP000009284"/>
    </source>
</evidence>
<proteinExistence type="inferred from homology"/>
<dbReference type="STRING" id="1008459.TASI_1109"/>
<organism evidence="4 5">
    <name type="scientific">Taylorella asinigenitalis (strain MCE3)</name>
    <dbReference type="NCBI Taxonomy" id="1008459"/>
    <lineage>
        <taxon>Bacteria</taxon>
        <taxon>Pseudomonadati</taxon>
        <taxon>Pseudomonadota</taxon>
        <taxon>Betaproteobacteria</taxon>
        <taxon>Burkholderiales</taxon>
        <taxon>Alcaligenaceae</taxon>
        <taxon>Taylorella</taxon>
    </lineage>
</organism>
<evidence type="ECO:0000256" key="2">
    <source>
        <dbReference type="RuleBase" id="RU364116"/>
    </source>
</evidence>
<dbReference type="GO" id="GO:0051539">
    <property type="term" value="F:4 iron, 4 sulfur cluster binding"/>
    <property type="evidence" value="ECO:0007669"/>
    <property type="project" value="UniProtKB-UniRule"/>
</dbReference>
<dbReference type="GO" id="GO:0005737">
    <property type="term" value="C:cytoplasm"/>
    <property type="evidence" value="ECO:0007669"/>
    <property type="project" value="UniProtKB-SubCell"/>
</dbReference>
<keyword evidence="5" id="KW-1185">Reference proteome</keyword>
<gene>
    <name evidence="4" type="ordered locus">TASI_1109</name>
</gene>
<dbReference type="NCBIfam" id="TIGR00539">
    <property type="entry name" value="hemN_rel"/>
    <property type="match status" value="1"/>
</dbReference>
<sequence>MKTISSNVRFTGTLPPLSIYIHIPWCVHKCPYCDFNSHERPSEGIPEEAFLRALEEDLIYNLPHIWGRSIISVFIGGGTPSLLSVAAIDRILQILRNLLNISSDIEITMEANPATFESEKFASYRSSGVNRLSIGVQSFNNEHLKALGRIHDSDDAVRAAEIAHKHFENFNLDLMYALPNQSVENSISDLQMALKLDSTHLSMYQLTLEPNTVFAKFPPPRMPSDDDIINMEEALVDIADAHGFKRYEVSAYAKHGWQCSHNRNYWEFGDYLGIGPGAHSKLSFHDRIVREVRERHPMRWMEKVLSGEKGEKGEKGAQIIESRSVGVHELPFEFMLNALRLREGVPTHYFEERCGVSIAVLLPLLEEAVKKGLMSELPTELRATELGWNYLNNLQEIFLI</sequence>
<protein>
    <recommendedName>
        <fullName evidence="2">Heme chaperone HemW</fullName>
    </recommendedName>
</protein>
<evidence type="ECO:0000313" key="4">
    <source>
        <dbReference type="EMBL" id="AEP36863.1"/>
    </source>
</evidence>
<dbReference type="SFLD" id="SFLDF00562">
    <property type="entry name" value="HemN-like__clustered_with_heat"/>
    <property type="match status" value="1"/>
</dbReference>
<accession>G4Q9U4</accession>
<dbReference type="eggNOG" id="COG0635">
    <property type="taxonomic scope" value="Bacteria"/>
</dbReference>
<dbReference type="Proteomes" id="UP000009284">
    <property type="component" value="Chromosome"/>
</dbReference>
<comment type="function">
    <text evidence="2">Probably acts as a heme chaperone, transferring heme to an unknown acceptor. Binds one molecule of heme per monomer, possibly covalently. Binds 1 [4Fe-4S] cluster. The cluster is coordinated with 3 cysteines and an exchangeable S-adenosyl-L-methionine.</text>
</comment>
<dbReference type="AlphaFoldDB" id="G4Q9U4"/>
<dbReference type="SFLD" id="SFLDG01082">
    <property type="entry name" value="B12-binding_domain_containing"/>
    <property type="match status" value="1"/>
</dbReference>
<dbReference type="Gene3D" id="3.80.30.20">
    <property type="entry name" value="tm_1862 like domain"/>
    <property type="match status" value="1"/>
</dbReference>
<keyword evidence="2" id="KW-0143">Chaperone</keyword>
<keyword evidence="2" id="KW-0949">S-adenosyl-L-methionine</keyword>
<dbReference type="SFLD" id="SFLDS00029">
    <property type="entry name" value="Radical_SAM"/>
    <property type="match status" value="1"/>
</dbReference>
<keyword evidence="2" id="KW-0963">Cytoplasm</keyword>
<dbReference type="InterPro" id="IPR034505">
    <property type="entry name" value="Coproporphyrinogen-III_oxidase"/>
</dbReference>
<dbReference type="InterPro" id="IPR004559">
    <property type="entry name" value="HemW-like"/>
</dbReference>
<dbReference type="Pfam" id="PF06969">
    <property type="entry name" value="HemN_C"/>
    <property type="match status" value="1"/>
</dbReference>
<reference key="1">
    <citation type="submission" date="2011-09" db="EMBL/GenBank/DDBJ databases">
        <title>Genomic characterization of the Taylorella genus.</title>
        <authorList>
            <person name="Hebert L."/>
            <person name="Moumen B."/>
            <person name="Pons N."/>
            <person name="Duquesne F."/>
            <person name="Breuil M.-F."/>
            <person name="Goux D."/>
            <person name="Batto J.-M."/>
            <person name="Renault P."/>
            <person name="Laugier C."/>
            <person name="Petry S."/>
        </authorList>
    </citation>
    <scope>NUCLEOTIDE SEQUENCE</scope>
    <source>
        <strain>MCE3</strain>
    </source>
</reference>
<dbReference type="SFLD" id="SFLDF00288">
    <property type="entry name" value="HemN-like__clustered_with_nucl"/>
    <property type="match status" value="1"/>
</dbReference>
<dbReference type="Pfam" id="PF04055">
    <property type="entry name" value="Radical_SAM"/>
    <property type="match status" value="1"/>
</dbReference>
<dbReference type="PROSITE" id="PS51918">
    <property type="entry name" value="RADICAL_SAM"/>
    <property type="match status" value="1"/>
</dbReference>
<dbReference type="RefSeq" id="WP_014111758.1">
    <property type="nucleotide sequence ID" value="NC_016043.1"/>
</dbReference>
<dbReference type="SMART" id="SM00729">
    <property type="entry name" value="Elp3"/>
    <property type="match status" value="1"/>
</dbReference>
<dbReference type="PANTHER" id="PTHR13932">
    <property type="entry name" value="COPROPORPHYRINIGEN III OXIDASE"/>
    <property type="match status" value="1"/>
</dbReference>
<evidence type="ECO:0000256" key="1">
    <source>
        <dbReference type="ARBA" id="ARBA00006100"/>
    </source>
</evidence>
<dbReference type="CDD" id="cd01335">
    <property type="entry name" value="Radical_SAM"/>
    <property type="match status" value="1"/>
</dbReference>
<comment type="subcellular location">
    <subcellularLocation>
        <location evidence="2">Cytoplasm</location>
    </subcellularLocation>
</comment>
<keyword evidence="2" id="KW-0411">Iron-sulfur</keyword>
<dbReference type="HOGENOM" id="CLU_027579_2_1_4"/>
<dbReference type="GO" id="GO:0046872">
    <property type="term" value="F:metal ion binding"/>
    <property type="evidence" value="ECO:0007669"/>
    <property type="project" value="UniProtKB-UniRule"/>
</dbReference>
<dbReference type="EMBL" id="CP003059">
    <property type="protein sequence ID" value="AEP36863.1"/>
    <property type="molecule type" value="Genomic_DNA"/>
</dbReference>
<dbReference type="InterPro" id="IPR010723">
    <property type="entry name" value="HemN_C"/>
</dbReference>
<dbReference type="InterPro" id="IPR006638">
    <property type="entry name" value="Elp3/MiaA/NifB-like_rSAM"/>
</dbReference>
<dbReference type="OrthoDB" id="9808022at2"/>
<name>G4Q9U4_TAYAM</name>
<keyword evidence="2" id="KW-0349">Heme</keyword>
<comment type="similarity">
    <text evidence="1">Belongs to the anaerobic coproporphyrinogen-III oxidase family. HemW subfamily.</text>
</comment>
<dbReference type="SFLD" id="SFLDG01065">
    <property type="entry name" value="anaerobic_coproporphyrinogen-I"/>
    <property type="match status" value="1"/>
</dbReference>
<dbReference type="GO" id="GO:0004109">
    <property type="term" value="F:coproporphyrinogen oxidase activity"/>
    <property type="evidence" value="ECO:0007669"/>
    <property type="project" value="InterPro"/>
</dbReference>
<feature type="domain" description="Radical SAM core" evidence="3">
    <location>
        <begin position="11"/>
        <end position="245"/>
    </location>
</feature>
<dbReference type="SUPFAM" id="SSF102114">
    <property type="entry name" value="Radical SAM enzymes"/>
    <property type="match status" value="1"/>
</dbReference>
<dbReference type="InterPro" id="IPR058240">
    <property type="entry name" value="rSAM_sf"/>
</dbReference>
<dbReference type="InterPro" id="IPR007197">
    <property type="entry name" value="rSAM"/>
</dbReference>